<proteinExistence type="predicted"/>
<dbReference type="EMBL" id="CP131061">
    <property type="protein sequence ID" value="WNY26662.1"/>
    <property type="molecule type" value="Genomic_DNA"/>
</dbReference>
<dbReference type="SUPFAM" id="SSF52091">
    <property type="entry name" value="SpoIIaa-like"/>
    <property type="match status" value="1"/>
</dbReference>
<dbReference type="Pfam" id="PF01740">
    <property type="entry name" value="STAS"/>
    <property type="match status" value="1"/>
</dbReference>
<dbReference type="PANTHER" id="PTHR11814">
    <property type="entry name" value="SULFATE TRANSPORTER"/>
    <property type="match status" value="1"/>
</dbReference>
<dbReference type="Proteomes" id="UP001304970">
    <property type="component" value="Chromosome"/>
</dbReference>
<dbReference type="GO" id="GO:0055085">
    <property type="term" value="P:transmembrane transport"/>
    <property type="evidence" value="ECO:0007669"/>
    <property type="project" value="InterPro"/>
</dbReference>
<dbReference type="InterPro" id="IPR036513">
    <property type="entry name" value="STAS_dom_sf"/>
</dbReference>
<dbReference type="GeneID" id="89227837"/>
<dbReference type="GO" id="GO:0016020">
    <property type="term" value="C:membrane"/>
    <property type="evidence" value="ECO:0007669"/>
    <property type="project" value="UniProtKB-SubCell"/>
</dbReference>
<feature type="transmembrane region" description="Helical" evidence="5">
    <location>
        <begin position="254"/>
        <end position="276"/>
    </location>
</feature>
<evidence type="ECO:0000259" key="6">
    <source>
        <dbReference type="PROSITE" id="PS50801"/>
    </source>
</evidence>
<gene>
    <name evidence="7" type="primary">dauA</name>
    <name evidence="7" type="ORF">MsAm2_04340</name>
</gene>
<dbReference type="PROSITE" id="PS50801">
    <property type="entry name" value="STAS"/>
    <property type="match status" value="1"/>
</dbReference>
<dbReference type="InterPro" id="IPR002645">
    <property type="entry name" value="STAS_dom"/>
</dbReference>
<dbReference type="InterPro" id="IPR011547">
    <property type="entry name" value="SLC26A/SulP_dom"/>
</dbReference>
<dbReference type="InterPro" id="IPR001902">
    <property type="entry name" value="SLC26A/SulP_fam"/>
</dbReference>
<feature type="transmembrane region" description="Helical" evidence="5">
    <location>
        <begin position="56"/>
        <end position="76"/>
    </location>
</feature>
<dbReference type="Pfam" id="PF00916">
    <property type="entry name" value="Sulfate_transp"/>
    <property type="match status" value="1"/>
</dbReference>
<evidence type="ECO:0000256" key="2">
    <source>
        <dbReference type="ARBA" id="ARBA00022692"/>
    </source>
</evidence>
<feature type="transmembrane region" description="Helical" evidence="5">
    <location>
        <begin position="206"/>
        <end position="225"/>
    </location>
</feature>
<feature type="transmembrane region" description="Helical" evidence="5">
    <location>
        <begin position="385"/>
        <end position="415"/>
    </location>
</feature>
<keyword evidence="2 5" id="KW-0812">Transmembrane</keyword>
<dbReference type="RefSeq" id="WP_338098184.1">
    <property type="nucleotide sequence ID" value="NZ_CP131061.1"/>
</dbReference>
<evidence type="ECO:0000256" key="3">
    <source>
        <dbReference type="ARBA" id="ARBA00022989"/>
    </source>
</evidence>
<feature type="transmembrane region" description="Helical" evidence="5">
    <location>
        <begin position="335"/>
        <end position="365"/>
    </location>
</feature>
<feature type="transmembrane region" description="Helical" evidence="5">
    <location>
        <begin position="129"/>
        <end position="149"/>
    </location>
</feature>
<reference evidence="7 8" key="1">
    <citation type="submission" date="2023-07" db="EMBL/GenBank/DDBJ databases">
        <title>Closed genome sequence of Methanosarcinaceae archaeon Am2.</title>
        <authorList>
            <person name="Poehlein A."/>
            <person name="Protasov E."/>
            <person name="Platt K."/>
            <person name="Reeh H."/>
            <person name="Daniel R."/>
            <person name="Brune A."/>
        </authorList>
    </citation>
    <scope>NUCLEOTIDE SEQUENCE [LARGE SCALE GENOMIC DNA]</scope>
    <source>
        <strain evidence="7 8">Am2</strain>
    </source>
</reference>
<dbReference type="AlphaFoldDB" id="A0AA96ZX51"/>
<feature type="transmembrane region" description="Helical" evidence="5">
    <location>
        <begin position="31"/>
        <end position="49"/>
    </location>
</feature>
<comment type="subcellular location">
    <subcellularLocation>
        <location evidence="1">Membrane</location>
        <topology evidence="1">Multi-pass membrane protein</topology>
    </subcellularLocation>
</comment>
<keyword evidence="8" id="KW-1185">Reference proteome</keyword>
<feature type="domain" description="STAS" evidence="6">
    <location>
        <begin position="439"/>
        <end position="554"/>
    </location>
</feature>
<name>A0AA96ZX51_9EURY</name>
<evidence type="ECO:0000313" key="8">
    <source>
        <dbReference type="Proteomes" id="UP001304970"/>
    </source>
</evidence>
<sequence>MSDTKNTFDFNQIPARATDYFKKSFVFDVKSGFITAIVALPLAIGFAIASGVEPYMGIYTAIVAGFFGSLLGGSRFSITGPTGAMGVVVLSAVTKYGLEGLFLATLLAGVIQILLGIFKVGKIAKFMPLPIIAGFTSGIGLLIVAGQIPNALGLTIPVHEYVFQTLYDIYQHMDSISLVAILITIGTAIIMLFLPRFTKDRKYISSVPPTIVALILSAVLIYFGGFEIPTIGTLPQTLPSFSLFKINFDLARNVFPYAISLTLLGTIESLMCAVVCDGMTATKHNSDRELIAQGITKMITPFFGGLPSTAAVSRSVVNIREGAKSRASGMMHSGFMLLFVIFFGSLAIYLPKAFVAGILICIGARMVNYKELRLIWGNNKTEAAIFIITMLLTVLTDLILAMEVGILLTMVNFLYDMTKTTSIETVEEHDSDDRINEIMKLNEQYKDKLAIYTINGPFFFGAMNVFDQKVNAILPTKKKVIIIRMRFVPYVDTTAISRLNGFIESRNREKRYVILTSLRPVVKKHLFRNETFEKHVRQKDVFLFESTEHAVEFAKNELFPLIDKHEPKQITVSEEKTDPAENEIEPKL</sequence>
<evidence type="ECO:0000256" key="1">
    <source>
        <dbReference type="ARBA" id="ARBA00004141"/>
    </source>
</evidence>
<organism evidence="7 8">
    <name type="scientific">Methanolapillus ohkumae</name>
    <dbReference type="NCBI Taxonomy" id="3028298"/>
    <lineage>
        <taxon>Archaea</taxon>
        <taxon>Methanobacteriati</taxon>
        <taxon>Methanobacteriota</taxon>
        <taxon>Stenosarchaea group</taxon>
        <taxon>Methanomicrobia</taxon>
        <taxon>Methanosarcinales</taxon>
        <taxon>Methanosarcinaceae</taxon>
        <taxon>Methanolapillus</taxon>
    </lineage>
</organism>
<protein>
    <submittedName>
        <fullName evidence="7">C4-dicarboxylic acid transporter DauA</fullName>
    </submittedName>
</protein>
<accession>A0AA96ZX51</accession>
<feature type="transmembrane region" description="Helical" evidence="5">
    <location>
        <begin position="96"/>
        <end position="117"/>
    </location>
</feature>
<dbReference type="Gene3D" id="3.30.750.24">
    <property type="entry name" value="STAS domain"/>
    <property type="match status" value="1"/>
</dbReference>
<evidence type="ECO:0000256" key="5">
    <source>
        <dbReference type="SAM" id="Phobius"/>
    </source>
</evidence>
<keyword evidence="3 5" id="KW-1133">Transmembrane helix</keyword>
<dbReference type="CDD" id="cd07042">
    <property type="entry name" value="STAS_SulP_like_sulfate_transporter"/>
    <property type="match status" value="1"/>
</dbReference>
<evidence type="ECO:0000256" key="4">
    <source>
        <dbReference type="ARBA" id="ARBA00023136"/>
    </source>
</evidence>
<keyword evidence="4 5" id="KW-0472">Membrane</keyword>
<evidence type="ECO:0000313" key="7">
    <source>
        <dbReference type="EMBL" id="WNY26662.1"/>
    </source>
</evidence>
<feature type="transmembrane region" description="Helical" evidence="5">
    <location>
        <begin position="169"/>
        <end position="194"/>
    </location>
</feature>